<dbReference type="EMBL" id="JAAXYH010000008">
    <property type="protein sequence ID" value="NMH65876.1"/>
    <property type="molecule type" value="Genomic_DNA"/>
</dbReference>
<evidence type="ECO:0000259" key="2">
    <source>
        <dbReference type="PROSITE" id="PS50887"/>
    </source>
</evidence>
<dbReference type="InterPro" id="IPR000160">
    <property type="entry name" value="GGDEF_dom"/>
</dbReference>
<dbReference type="NCBIfam" id="TIGR00254">
    <property type="entry name" value="GGDEF"/>
    <property type="match status" value="1"/>
</dbReference>
<protein>
    <submittedName>
        <fullName evidence="3">EAL domain-containing protein</fullName>
    </submittedName>
</protein>
<evidence type="ECO:0000313" key="3">
    <source>
        <dbReference type="EMBL" id="NMH65876.1"/>
    </source>
</evidence>
<dbReference type="Gene3D" id="3.30.70.270">
    <property type="match status" value="1"/>
</dbReference>
<dbReference type="PANTHER" id="PTHR33121:SF23">
    <property type="entry name" value="CYCLIC DI-GMP PHOSPHODIESTERASE PDEB"/>
    <property type="match status" value="1"/>
</dbReference>
<dbReference type="PROSITE" id="PS50887">
    <property type="entry name" value="GGDEF"/>
    <property type="match status" value="1"/>
</dbReference>
<feature type="domain" description="EAL" evidence="1">
    <location>
        <begin position="484"/>
        <end position="739"/>
    </location>
</feature>
<dbReference type="InterPro" id="IPR001633">
    <property type="entry name" value="EAL_dom"/>
</dbReference>
<dbReference type="SUPFAM" id="SSF141868">
    <property type="entry name" value="EAL domain-like"/>
    <property type="match status" value="1"/>
</dbReference>
<dbReference type="InterPro" id="IPR035919">
    <property type="entry name" value="EAL_sf"/>
</dbReference>
<accession>A0A972FU89</accession>
<evidence type="ECO:0000313" key="4">
    <source>
        <dbReference type="Proteomes" id="UP000737113"/>
    </source>
</evidence>
<dbReference type="Pfam" id="PF00563">
    <property type="entry name" value="EAL"/>
    <property type="match status" value="1"/>
</dbReference>
<comment type="caution">
    <text evidence="3">The sequence shown here is derived from an EMBL/GenBank/DDBJ whole genome shotgun (WGS) entry which is preliminary data.</text>
</comment>
<evidence type="ECO:0000259" key="1">
    <source>
        <dbReference type="PROSITE" id="PS50883"/>
    </source>
</evidence>
<proteinExistence type="predicted"/>
<dbReference type="InterPro" id="IPR003018">
    <property type="entry name" value="GAF"/>
</dbReference>
<dbReference type="CDD" id="cd01948">
    <property type="entry name" value="EAL"/>
    <property type="match status" value="1"/>
</dbReference>
<dbReference type="PANTHER" id="PTHR33121">
    <property type="entry name" value="CYCLIC DI-GMP PHOSPHODIESTERASE PDEF"/>
    <property type="match status" value="1"/>
</dbReference>
<keyword evidence="4" id="KW-1185">Reference proteome</keyword>
<organism evidence="3 4">
    <name type="scientific">Shewanella salipaludis</name>
    <dbReference type="NCBI Taxonomy" id="2723052"/>
    <lineage>
        <taxon>Bacteria</taxon>
        <taxon>Pseudomonadati</taxon>
        <taxon>Pseudomonadota</taxon>
        <taxon>Gammaproteobacteria</taxon>
        <taxon>Alteromonadales</taxon>
        <taxon>Shewanellaceae</taxon>
        <taxon>Shewanella</taxon>
    </lineage>
</organism>
<dbReference type="CDD" id="cd01949">
    <property type="entry name" value="GGDEF"/>
    <property type="match status" value="1"/>
</dbReference>
<dbReference type="RefSeq" id="WP_169564609.1">
    <property type="nucleotide sequence ID" value="NZ_JAAXYH010000008.1"/>
</dbReference>
<dbReference type="Proteomes" id="UP000737113">
    <property type="component" value="Unassembled WGS sequence"/>
</dbReference>
<dbReference type="PROSITE" id="PS50883">
    <property type="entry name" value="EAL"/>
    <property type="match status" value="1"/>
</dbReference>
<dbReference type="InterPro" id="IPR029787">
    <property type="entry name" value="Nucleotide_cyclase"/>
</dbReference>
<reference evidence="3" key="1">
    <citation type="submission" date="2020-04" db="EMBL/GenBank/DDBJ databases">
        <title>Description of Shewanella salipaludis sp. nov., isolated from a salt marsh.</title>
        <authorList>
            <person name="Park S."/>
            <person name="Yoon J.-H."/>
        </authorList>
    </citation>
    <scope>NUCLEOTIDE SEQUENCE</scope>
    <source>
        <strain evidence="3">SHSM-M6</strain>
    </source>
</reference>
<dbReference type="SUPFAM" id="SSF55073">
    <property type="entry name" value="Nucleotide cyclase"/>
    <property type="match status" value="1"/>
</dbReference>
<gene>
    <name evidence="3" type="ORF">HC757_11970</name>
</gene>
<dbReference type="InterPro" id="IPR043128">
    <property type="entry name" value="Rev_trsase/Diguanyl_cyclase"/>
</dbReference>
<name>A0A972FU89_9GAMM</name>
<dbReference type="AlphaFoldDB" id="A0A972FU89"/>
<dbReference type="SUPFAM" id="SSF55781">
    <property type="entry name" value="GAF domain-like"/>
    <property type="match status" value="1"/>
</dbReference>
<dbReference type="Gene3D" id="3.20.20.450">
    <property type="entry name" value="EAL domain"/>
    <property type="match status" value="1"/>
</dbReference>
<dbReference type="Pfam" id="PF00990">
    <property type="entry name" value="GGDEF"/>
    <property type="match status" value="1"/>
</dbReference>
<dbReference type="SMART" id="SM00267">
    <property type="entry name" value="GGDEF"/>
    <property type="match status" value="1"/>
</dbReference>
<dbReference type="InterPro" id="IPR050706">
    <property type="entry name" value="Cyclic-di-GMP_PDE-like"/>
</dbReference>
<sequence>MSAALTRPLAYELAEIFEGSAKTSLDEIMPRVLATVSSRLPCDCAFILSLPKRRRLPSQQPSSDTQTPALYLPPEFASLPERVLLYTLVKQPLFGSLIRHPRQIELTPLSHYVAQEERALLRKFNLDSLLLLPLLTFGETRLLVGALDCSGGRYWHQDLVAELRHNSGLIAAALEFRRKDRAQKFSEDKYQGLFHQLPLACALVNDDNRLCLLNSVAMQTLPLENGDDLLAMVRTEEHSMLLNTLRVVREGVLTRSWCELPLKTLRGPHWLKLSFSRGPGQKLAGSGSLSLLMMAEDVSERYRLADELSFQANYDALTGLPNRLHFEQVLSRLLKTKDNSQACIAFIDLDQFQVINNISGYQAGDRLLCQIANRLKELVRKEDLVARLGGDEFGILMCNCSLDTVKQAAERICRQLFNHDFNWEGRQHNVSVSIGLACLNKQDIDIYNVVGQADAACHVVKDRGRNDWHLYCDTDPQIHRRYTEMLASVDIVSALSEDRFELYFQPIAPLHDYDGGLHLEILLRMQRPDGSLLSPGIFLPAAERYNLAPRVDLWVVEHLLQWGTAHPTLWRELSMVSVNLSATSLGDPQFMDWLEMRLLAEPELVDKLCFEITETAALSQLQQATRLIELLRPLGCKLALDDFGSGFSSFAYLKCLDVDFVKIDGQFVQNLCANRADQAIVSAICQLGLDMEFETIAEFVESESIGHQLRSLGVDYAQGYGIAAPARLATLVSGLSAPWLPLRQSQYVSGEI</sequence>
<dbReference type="GO" id="GO:0071111">
    <property type="term" value="F:cyclic-guanylate-specific phosphodiesterase activity"/>
    <property type="evidence" value="ECO:0007669"/>
    <property type="project" value="InterPro"/>
</dbReference>
<dbReference type="SMART" id="SM00052">
    <property type="entry name" value="EAL"/>
    <property type="match status" value="1"/>
</dbReference>
<feature type="domain" description="GGDEF" evidence="2">
    <location>
        <begin position="340"/>
        <end position="473"/>
    </location>
</feature>
<dbReference type="Pfam" id="PF01590">
    <property type="entry name" value="GAF"/>
    <property type="match status" value="1"/>
</dbReference>